<dbReference type="Pfam" id="PF00431">
    <property type="entry name" value="CUB"/>
    <property type="match status" value="1"/>
</dbReference>
<dbReference type="InterPro" id="IPR036375">
    <property type="entry name" value="Hemopexin-like_dom_sf"/>
</dbReference>
<organism evidence="12 13">
    <name type="scientific">Thecamonas trahens ATCC 50062</name>
    <dbReference type="NCBI Taxonomy" id="461836"/>
    <lineage>
        <taxon>Eukaryota</taxon>
        <taxon>Apusozoa</taxon>
        <taxon>Apusomonadida</taxon>
        <taxon>Apusomonadidae</taxon>
        <taxon>Thecamonas</taxon>
    </lineage>
</organism>
<dbReference type="CDD" id="cd00033">
    <property type="entry name" value="CCP"/>
    <property type="match status" value="14"/>
</dbReference>
<feature type="domain" description="Sushi" evidence="11">
    <location>
        <begin position="1112"/>
        <end position="1171"/>
    </location>
</feature>
<sequence>MSWLVHVACAIAALMVALGNVSVLAADAPTGEPLYLCGIPYPYDAALKGNPTSTVENTQFIFRGSQFWQYRGDLRRITLSMPQSISSGFPGVPNDLDAAGTQYWRYSSSVGVDAGYPKTIDFGFNSELPNYIDAIERWSGDLIYVYKGSLMYEFHEVTGLTSGYPLAHNYGFVPDAILSSPFSTALTTSYFFDAANSHLYQSTGFTVSSPFPTCSSCDGAVVVSSGVAGTVAPFVNNAYTNLQSCSWTFNFAAAGLIVLDFTSFNTEAGYDFVWIYDAVDDYGPLLRQHAGTTIPTGSPYLTSSSAAHVKFVTDGRTIGQGFSFNWYYYIRCPTLASFSNGVWSPSASGYRLDTSTAVCNPGFTLTGGSSSRTCLSSGTWSNSPGQVCTPNPCSPSLVAPTNGIVSSTIGSTGDTSTFSCNAGYTLVGSPSRTCLTDGTWSNSNDQVCNPNPCSPPQSSPANGAVSSATGNTGDMITFSCNSGFTLSGSSTRTCQSTGAWSNLNDQVCAAGACSPDLTHPTNGAVSCTTGSTDDTCTYSCNQGYTLSGSPSRTCQANQAWTGSDPSCVPAACSPTLSPPSRGSVSSTTGVTGQTSTFSCEAGFSLTGDASRTCQTSGSWSGLANQVCNPLPCPTLTVPTNGGVSITTGGKVEDVATYSCNSGYSLSGVVSRTCQVNQVWSSTAPTCQPLPCPVLAPIANGYATPGYTGSTSDVVTFGCNSGYSLSGTASRTCSVSQAWTGTNDQSCDAIPDFCPSQAAPVDGTLDSLVRTVGGSAAFSCNGGFTLVGSTSRTCQSDGSWSGSMPICTQCSGNCATCEAGQPTNCNTCVGGYTIGDECVSKVDPWCPALSAPVNGALSGAPCDRKVDDVCGSASCNDGYFLVGPASRTCQSSQAWSDLSWSCASCAPACATCSGDAANCVTCAPGLLGPPACVTPVTCPAVSAPANGAISTAANVSGTVVSFSCSPGFTLSGMSSITCFNNGSWSAPLDQACVGGSCTPALSAPAFGTVSGTIGSTGESQSYACNVGYSLSGSSTRTCQADGSWTGSDPVCNALSCTPGLVAPNHGAVSLTTGVTGDVASYSCNAGFTRVGPATTACLSNSTWSAAAPVCVGNACLLVLSAPVNGNVSRTTGTTGDVATFSCISGFVLVGSAQRVCQTDGTWSGVGSQTCSRLDCTSLSSTQTPPQNGRLTCNGAAFLSECTISCNSGYTPYGTTVRTCQADRSWSGDTDVLCSDADAAASLVSYTAPVRVAAGSSWMFTVQAMRDATSVATALDNRVDVVRVEGTAIYSPVLESSTAVGNGTYAVSVQVPTVTGVYGHEVRLNGAAISSEVAVEVIPGPTRGSMSLASGPGLLTAELDVATTFVVTARDQFGNVAQSTNDDVTALSKAGDDVRAVSLVSSGRGRYDATFAPWKGGVYTISVSVAGEALPESPWVIFVASKCPAGQYAVEETGPCEICPVNSYTESVNEAECSGCPRFSETHGAVGVSSVLNCTCQAGYYALSRGVSCLPCPGGGVCDGGVSLPRSRPGFFPSQDPTVFLRCDEDANACLGDGKCRAGYTGRMCADCERGFYKISARCYKCRPTTTYILVTMFFVALFVFCCLLVWLNTRNNKFYGLAAFMIGFNTLQILAVYGDLELGWPVWAQHFFNALTFVNLNMDLTSPECTVSVGNIWLLKWGLTMALPILVVVPFFIIYLWSLVYIWFVEKFGDQIRAAKPAWCDPTMFASDQSCSMRFQRRLGRLLTESVTKSSGMRAACGRAYWQLLIFCYMPLCHMTLRYLDCHKTADGVWVMTDNPSSNCYNSAYWSLIWLVGLFIALYCLGIPAGVTWLLRRKKGGLEEFQFMIKYGFLVARFSSRYYLFEPLGIQMRKFLVVLATVTFRAPLVKASMAALVLIFSLTHVAYARPYLEEWHNKLAVGCLLAGLLVLLGGTVTYNAHLRDTLILGGLGVEIVLILGGVVYDLVVTSRRDKEEMEKYDDDFEDGLFIDGESDLSMCNFERSSVTLEQRGSASSTVHSLAGSPSNDVVWRA</sequence>
<dbReference type="InterPro" id="IPR014756">
    <property type="entry name" value="Ig_E-set"/>
</dbReference>
<feature type="transmembrane region" description="Helical" evidence="7">
    <location>
        <begin position="1680"/>
        <end position="1703"/>
    </location>
</feature>
<feature type="transmembrane region" description="Helical" evidence="7">
    <location>
        <begin position="1842"/>
        <end position="1859"/>
    </location>
</feature>
<keyword evidence="3" id="KW-1015">Disulfide bond</keyword>
<feature type="repeat" description="Filamin" evidence="5">
    <location>
        <begin position="1337"/>
        <end position="1437"/>
    </location>
</feature>
<feature type="domain" description="Sushi" evidence="11">
    <location>
        <begin position="1172"/>
        <end position="1234"/>
    </location>
</feature>
<keyword evidence="7" id="KW-1133">Transmembrane helix</keyword>
<evidence type="ECO:0000259" key="9">
    <source>
        <dbReference type="PROSITE" id="PS01180"/>
    </source>
</evidence>
<dbReference type="PANTHER" id="PTHR19325:SF575">
    <property type="entry name" value="LOCOMOTION-RELATED PROTEIN HIKARU GENKI"/>
    <property type="match status" value="1"/>
</dbReference>
<evidence type="ECO:0000256" key="3">
    <source>
        <dbReference type="ARBA" id="ARBA00023157"/>
    </source>
</evidence>
<dbReference type="Gene3D" id="2.10.70.10">
    <property type="entry name" value="Complement Module, domain 1"/>
    <property type="match status" value="14"/>
</dbReference>
<feature type="domain" description="Sushi" evidence="11">
    <location>
        <begin position="330"/>
        <end position="390"/>
    </location>
</feature>
<dbReference type="SMART" id="SM00032">
    <property type="entry name" value="CCP"/>
    <property type="match status" value="14"/>
</dbReference>
<dbReference type="Pfam" id="PF00084">
    <property type="entry name" value="Sushi"/>
    <property type="match status" value="13"/>
</dbReference>
<feature type="domain" description="Sushi" evidence="11">
    <location>
        <begin position="630"/>
        <end position="688"/>
    </location>
</feature>
<evidence type="ECO:0000259" key="11">
    <source>
        <dbReference type="PROSITE" id="PS50923"/>
    </source>
</evidence>
<dbReference type="OrthoDB" id="10069199at2759"/>
<evidence type="ECO:0000256" key="5">
    <source>
        <dbReference type="PROSITE-ProRule" id="PRU00087"/>
    </source>
</evidence>
<dbReference type="OMA" id="KQCNEQI"/>
<feature type="chain" id="PRO_5005537478" evidence="8">
    <location>
        <begin position="20"/>
        <end position="2028"/>
    </location>
</feature>
<dbReference type="PROSITE" id="PS50923">
    <property type="entry name" value="SUSHI"/>
    <property type="match status" value="13"/>
</dbReference>
<dbReference type="SUPFAM" id="SSF49854">
    <property type="entry name" value="Spermadhesin, CUB domain"/>
    <property type="match status" value="1"/>
</dbReference>
<dbReference type="SMART" id="SM00557">
    <property type="entry name" value="IG_FLMN"/>
    <property type="match status" value="1"/>
</dbReference>
<feature type="domain" description="Ig-like" evidence="10">
    <location>
        <begin position="574"/>
        <end position="670"/>
    </location>
</feature>
<dbReference type="SUPFAM" id="SSF50923">
    <property type="entry name" value="Hemopexin-like domain"/>
    <property type="match status" value="1"/>
</dbReference>
<dbReference type="InterPro" id="IPR050350">
    <property type="entry name" value="Compl-Cell_Adhes-Reg"/>
</dbReference>
<dbReference type="EMBL" id="GL349436">
    <property type="protein sequence ID" value="KNC52135.1"/>
    <property type="molecule type" value="Genomic_DNA"/>
</dbReference>
<keyword evidence="7" id="KW-0472">Membrane</keyword>
<dbReference type="Pfam" id="PF07699">
    <property type="entry name" value="Ephrin_rec_like"/>
    <property type="match status" value="1"/>
</dbReference>
<feature type="domain" description="Sushi" evidence="11">
    <location>
        <begin position="994"/>
        <end position="1052"/>
    </location>
</feature>
<dbReference type="PROSITE" id="PS50194">
    <property type="entry name" value="FILAMIN_REPEAT"/>
    <property type="match status" value="1"/>
</dbReference>
<keyword evidence="13" id="KW-1185">Reference proteome</keyword>
<keyword evidence="8" id="KW-0732">Signal</keyword>
<feature type="transmembrane region" description="Helical" evidence="7">
    <location>
        <begin position="1914"/>
        <end position="1935"/>
    </location>
</feature>
<dbReference type="eggNOG" id="KOG4297">
    <property type="taxonomic scope" value="Eukaryota"/>
</dbReference>
<dbReference type="InterPro" id="IPR013783">
    <property type="entry name" value="Ig-like_fold"/>
</dbReference>
<feature type="domain" description="Sushi" evidence="11">
    <location>
        <begin position="744"/>
        <end position="808"/>
    </location>
</feature>
<dbReference type="PANTHER" id="PTHR19325">
    <property type="entry name" value="COMPLEMENT COMPONENT-RELATED SUSHI DOMAIN-CONTAINING"/>
    <property type="match status" value="1"/>
</dbReference>
<name>A0A0L0DIW9_THETB</name>
<dbReference type="InterPro" id="IPR056047">
    <property type="entry name" value="CRMPA-like_DUF7630"/>
</dbReference>
<dbReference type="InterPro" id="IPR007110">
    <property type="entry name" value="Ig-like_dom"/>
</dbReference>
<dbReference type="Pfam" id="PF24633">
    <property type="entry name" value="DUF7630"/>
    <property type="match status" value="1"/>
</dbReference>
<feature type="domain" description="Sushi" evidence="11">
    <location>
        <begin position="570"/>
        <end position="629"/>
    </location>
</feature>
<evidence type="ECO:0000313" key="13">
    <source>
        <dbReference type="Proteomes" id="UP000054408"/>
    </source>
</evidence>
<keyword evidence="2" id="KW-0677">Repeat</keyword>
<dbReference type="InterPro" id="IPR035976">
    <property type="entry name" value="Sushi/SCR/CCP_sf"/>
</dbReference>
<dbReference type="SMART" id="SM00261">
    <property type="entry name" value="FU"/>
    <property type="match status" value="2"/>
</dbReference>
<dbReference type="Gene3D" id="2.110.10.10">
    <property type="entry name" value="Hemopexin-like domain"/>
    <property type="match status" value="2"/>
</dbReference>
<evidence type="ECO:0000256" key="2">
    <source>
        <dbReference type="ARBA" id="ARBA00022737"/>
    </source>
</evidence>
<dbReference type="PROSITE" id="PS50835">
    <property type="entry name" value="IG_LIKE"/>
    <property type="match status" value="1"/>
</dbReference>
<dbReference type="CDD" id="cd00041">
    <property type="entry name" value="CUB"/>
    <property type="match status" value="1"/>
</dbReference>
<dbReference type="SMART" id="SM00042">
    <property type="entry name" value="CUB"/>
    <property type="match status" value="1"/>
</dbReference>
<dbReference type="InterPro" id="IPR006212">
    <property type="entry name" value="Furin_repeat"/>
</dbReference>
<reference evidence="12 13" key="1">
    <citation type="submission" date="2010-05" db="EMBL/GenBank/DDBJ databases">
        <title>The Genome Sequence of Thecamonas trahens ATCC 50062.</title>
        <authorList>
            <consortium name="The Broad Institute Genome Sequencing Platform"/>
            <person name="Russ C."/>
            <person name="Cuomo C."/>
            <person name="Shea T."/>
            <person name="Young S.K."/>
            <person name="Zeng Q."/>
            <person name="Koehrsen M."/>
            <person name="Haas B."/>
            <person name="Borodovsky M."/>
            <person name="Guigo R."/>
            <person name="Alvarado L."/>
            <person name="Berlin A."/>
            <person name="Bochicchio J."/>
            <person name="Borenstein D."/>
            <person name="Chapman S."/>
            <person name="Chen Z."/>
            <person name="Freedman E."/>
            <person name="Gellesch M."/>
            <person name="Goldberg J."/>
            <person name="Griggs A."/>
            <person name="Gujja S."/>
            <person name="Heilman E."/>
            <person name="Heiman D."/>
            <person name="Hepburn T."/>
            <person name="Howarth C."/>
            <person name="Jen D."/>
            <person name="Larson L."/>
            <person name="Mehta T."/>
            <person name="Park D."/>
            <person name="Pearson M."/>
            <person name="Roberts A."/>
            <person name="Saif S."/>
            <person name="Shenoy N."/>
            <person name="Sisk P."/>
            <person name="Stolte C."/>
            <person name="Sykes S."/>
            <person name="Thomson T."/>
            <person name="Walk T."/>
            <person name="White J."/>
            <person name="Yandava C."/>
            <person name="Burger G."/>
            <person name="Gray M.W."/>
            <person name="Holland P.W.H."/>
            <person name="King N."/>
            <person name="Lang F.B.F."/>
            <person name="Roger A.J."/>
            <person name="Ruiz-Trillo I."/>
            <person name="Lander E."/>
            <person name="Nusbaum C."/>
        </authorList>
    </citation>
    <scope>NUCLEOTIDE SEQUENCE [LARGE SCALE GENOMIC DNA]</scope>
    <source>
        <strain evidence="12 13">ATCC 50062</strain>
    </source>
</reference>
<dbReference type="Gene3D" id="2.60.40.10">
    <property type="entry name" value="Immunoglobulins"/>
    <property type="match status" value="1"/>
</dbReference>
<dbReference type="Pfam" id="PF00630">
    <property type="entry name" value="Filamin"/>
    <property type="match status" value="1"/>
</dbReference>
<dbReference type="InterPro" id="IPR001298">
    <property type="entry name" value="Filamin/ABP280_rpt"/>
</dbReference>
<evidence type="ECO:0000256" key="8">
    <source>
        <dbReference type="SAM" id="SignalP"/>
    </source>
</evidence>
<feature type="domain" description="Sushi" evidence="11">
    <location>
        <begin position="451"/>
        <end position="510"/>
    </location>
</feature>
<feature type="domain" description="CUB" evidence="9">
    <location>
        <begin position="217"/>
        <end position="329"/>
    </location>
</feature>
<dbReference type="InterPro" id="IPR035914">
    <property type="entry name" value="Sperma_CUB_dom_sf"/>
</dbReference>
<dbReference type="Gene3D" id="2.60.120.290">
    <property type="entry name" value="Spermadhesin, CUB domain"/>
    <property type="match status" value="1"/>
</dbReference>
<dbReference type="InterPro" id="IPR018487">
    <property type="entry name" value="Hemopexin-like_repeat"/>
</dbReference>
<dbReference type="PROSITE" id="PS01180">
    <property type="entry name" value="CUB"/>
    <property type="match status" value="1"/>
</dbReference>
<keyword evidence="4" id="KW-0325">Glycoprotein</keyword>
<dbReference type="STRING" id="461836.A0A0L0DIW9"/>
<feature type="repeat" description="Hemopexin" evidence="6">
    <location>
        <begin position="40"/>
        <end position="92"/>
    </location>
</feature>
<dbReference type="InterPro" id="IPR009030">
    <property type="entry name" value="Growth_fac_rcpt_cys_sf"/>
</dbReference>
<dbReference type="PROSITE" id="PS51642">
    <property type="entry name" value="HEMOPEXIN_2"/>
    <property type="match status" value="1"/>
</dbReference>
<proteinExistence type="predicted"/>
<evidence type="ECO:0000313" key="12">
    <source>
        <dbReference type="EMBL" id="KNC52135.1"/>
    </source>
</evidence>
<dbReference type="Gene3D" id="2.10.50.10">
    <property type="entry name" value="Tumor Necrosis Factor Receptor, subunit A, domain 2"/>
    <property type="match status" value="1"/>
</dbReference>
<keyword evidence="1" id="KW-0768">Sushi</keyword>
<dbReference type="InterPro" id="IPR011641">
    <property type="entry name" value="Tyr-kin_ephrin_A/B_rcpt-like"/>
</dbReference>
<feature type="signal peptide" evidence="8">
    <location>
        <begin position="1"/>
        <end position="19"/>
    </location>
</feature>
<feature type="transmembrane region" description="Helical" evidence="7">
    <location>
        <begin position="1759"/>
        <end position="1779"/>
    </location>
</feature>
<feature type="domain" description="Sushi" evidence="11">
    <location>
        <begin position="843"/>
        <end position="903"/>
    </location>
</feature>
<protein>
    <submittedName>
        <fullName evidence="12">Uncharacterized protein</fullName>
    </submittedName>
</protein>
<feature type="transmembrane region" description="Helical" evidence="7">
    <location>
        <begin position="1586"/>
        <end position="1606"/>
    </location>
</feature>
<dbReference type="GeneID" id="25560736"/>
<dbReference type="RefSeq" id="XP_013762139.1">
    <property type="nucleotide sequence ID" value="XM_013906685.1"/>
</dbReference>
<dbReference type="eggNOG" id="KOG1565">
    <property type="taxonomic scope" value="Eukaryota"/>
</dbReference>
<evidence type="ECO:0000256" key="1">
    <source>
        <dbReference type="ARBA" id="ARBA00022659"/>
    </source>
</evidence>
<dbReference type="SUPFAM" id="SSF57535">
    <property type="entry name" value="Complement control module/SCR domain"/>
    <property type="match status" value="14"/>
</dbReference>
<dbReference type="InterPro" id="IPR000436">
    <property type="entry name" value="Sushi_SCR_CCP_dom"/>
</dbReference>
<dbReference type="Proteomes" id="UP000054408">
    <property type="component" value="Unassembled WGS sequence"/>
</dbReference>
<evidence type="ECO:0000256" key="7">
    <source>
        <dbReference type="SAM" id="Phobius"/>
    </source>
</evidence>
<dbReference type="InterPro" id="IPR000859">
    <property type="entry name" value="CUB_dom"/>
</dbReference>
<evidence type="ECO:0000256" key="4">
    <source>
        <dbReference type="ARBA" id="ARBA00023180"/>
    </source>
</evidence>
<feature type="transmembrane region" description="Helical" evidence="7">
    <location>
        <begin position="1803"/>
        <end position="1830"/>
    </location>
</feature>
<feature type="domain" description="Sushi" evidence="11">
    <location>
        <begin position="1053"/>
        <end position="1111"/>
    </location>
</feature>
<dbReference type="SUPFAM" id="SSF81296">
    <property type="entry name" value="E set domains"/>
    <property type="match status" value="1"/>
</dbReference>
<accession>A0A0L0DIW9</accession>
<feature type="domain" description="Sushi" evidence="11">
    <location>
        <begin position="511"/>
        <end position="569"/>
    </location>
</feature>
<dbReference type="InterPro" id="IPR017868">
    <property type="entry name" value="Filamin/ABP280_repeat-like"/>
</dbReference>
<dbReference type="SUPFAM" id="SSF57184">
    <property type="entry name" value="Growth factor receptor domain"/>
    <property type="match status" value="1"/>
</dbReference>
<feature type="domain" description="Sushi" evidence="11">
    <location>
        <begin position="391"/>
        <end position="450"/>
    </location>
</feature>
<evidence type="ECO:0000259" key="10">
    <source>
        <dbReference type="PROSITE" id="PS50835"/>
    </source>
</evidence>
<keyword evidence="7" id="KW-0812">Transmembrane</keyword>
<evidence type="ECO:0000256" key="6">
    <source>
        <dbReference type="PROSITE-ProRule" id="PRU01011"/>
    </source>
</evidence>
<feature type="domain" description="Sushi" evidence="11">
    <location>
        <begin position="935"/>
        <end position="993"/>
    </location>
</feature>
<gene>
    <name evidence="12" type="ORF">AMSG_00962</name>
</gene>
<feature type="transmembrane region" description="Helical" evidence="7">
    <location>
        <begin position="1613"/>
        <end position="1632"/>
    </location>
</feature>
<feature type="transmembrane region" description="Helical" evidence="7">
    <location>
        <begin position="1879"/>
        <end position="1902"/>
    </location>
</feature>
<feature type="transmembrane region" description="Helical" evidence="7">
    <location>
        <begin position="1941"/>
        <end position="1962"/>
    </location>
</feature>